<evidence type="ECO:0000313" key="1">
    <source>
        <dbReference type="EMBL" id="MDK6900768.1"/>
    </source>
</evidence>
<dbReference type="EMBL" id="JASOIH010000510">
    <property type="protein sequence ID" value="MDK6900768.1"/>
    <property type="molecule type" value="Genomic_DNA"/>
</dbReference>
<feature type="non-terminal residue" evidence="1">
    <location>
        <position position="83"/>
    </location>
</feature>
<feature type="non-terminal residue" evidence="1">
    <location>
        <position position="1"/>
    </location>
</feature>
<sequence length="83" mass="8566">VDIPGLLASTDIKFGWPGLDGNLVNKAGEPLAGTTFNLQWLSSPGTLIAITALVVAAVYSATSSEGAFPLTFKQGIATLFKTI</sequence>
<dbReference type="Proteomes" id="UP001230629">
    <property type="component" value="Unassembled WGS sequence"/>
</dbReference>
<name>A0AAW6XXC7_STRAG</name>
<organism evidence="1 2">
    <name type="scientific">Streptococcus agalactiae</name>
    <dbReference type="NCBI Taxonomy" id="1311"/>
    <lineage>
        <taxon>Bacteria</taxon>
        <taxon>Bacillati</taxon>
        <taxon>Bacillota</taxon>
        <taxon>Bacilli</taxon>
        <taxon>Lactobacillales</taxon>
        <taxon>Streptococcaceae</taxon>
        <taxon>Streptococcus</taxon>
    </lineage>
</organism>
<gene>
    <name evidence="1" type="ORF">QP229_12495</name>
</gene>
<proteinExistence type="predicted"/>
<dbReference type="RefSeq" id="WP_285312336.1">
    <property type="nucleotide sequence ID" value="NZ_JASOIH010000510.1"/>
</dbReference>
<dbReference type="AlphaFoldDB" id="A0AAW6XXC7"/>
<comment type="caution">
    <text evidence="1">The sequence shown here is derived from an EMBL/GenBank/DDBJ whole genome shotgun (WGS) entry which is preliminary data.</text>
</comment>
<protein>
    <submittedName>
        <fullName evidence="1">Uncharacterized protein</fullName>
    </submittedName>
</protein>
<accession>A0AAW6XXC7</accession>
<reference evidence="1" key="1">
    <citation type="submission" date="2023-05" db="EMBL/GenBank/DDBJ databases">
        <title>Cataloging the Phylogenetic Diversity of Human Bladder Bacteria.</title>
        <authorList>
            <person name="Du J."/>
        </authorList>
    </citation>
    <scope>NUCLEOTIDE SEQUENCE</scope>
    <source>
        <strain evidence="1">UMB8703</strain>
    </source>
</reference>
<evidence type="ECO:0000313" key="2">
    <source>
        <dbReference type="Proteomes" id="UP001230629"/>
    </source>
</evidence>